<protein>
    <submittedName>
        <fullName evidence="1">Uncharacterized protein</fullName>
    </submittedName>
</protein>
<sequence>MNKTSVFEQARRKYLPDKVKLLFITEVPPTPDRQRYFFFEQVKQGDSLFLEMIKVLFPEEVAAFDTVKALRAEKVHFLERFQSVGFHLIHATDSPLPDTTATQRRNIYKGNLLGLMKQIDELGGKTIPVILVSAVVHEACYEGLREAGYQVLNKTMIEFPNSGQQINFRRKLTALLGNHNLIPEPL</sequence>
<name>A0A6C0GJ98_9BACT</name>
<reference evidence="1 2" key="1">
    <citation type="submission" date="2020-01" db="EMBL/GenBank/DDBJ databases">
        <authorList>
            <person name="Kim M.K."/>
        </authorList>
    </citation>
    <scope>NUCLEOTIDE SEQUENCE [LARGE SCALE GENOMIC DNA]</scope>
    <source>
        <strain evidence="1 2">172606-1</strain>
    </source>
</reference>
<keyword evidence="2" id="KW-1185">Reference proteome</keyword>
<accession>A0A6C0GJ98</accession>
<dbReference type="KEGG" id="rhoz:GXP67_16405"/>
<evidence type="ECO:0000313" key="1">
    <source>
        <dbReference type="EMBL" id="QHT68108.1"/>
    </source>
</evidence>
<organism evidence="1 2">
    <name type="scientific">Rhodocytophaga rosea</name>
    <dbReference type="NCBI Taxonomy" id="2704465"/>
    <lineage>
        <taxon>Bacteria</taxon>
        <taxon>Pseudomonadati</taxon>
        <taxon>Bacteroidota</taxon>
        <taxon>Cytophagia</taxon>
        <taxon>Cytophagales</taxon>
        <taxon>Rhodocytophagaceae</taxon>
        <taxon>Rhodocytophaga</taxon>
    </lineage>
</organism>
<gene>
    <name evidence="1" type="ORF">GXP67_16405</name>
</gene>
<evidence type="ECO:0000313" key="2">
    <source>
        <dbReference type="Proteomes" id="UP000480178"/>
    </source>
</evidence>
<dbReference type="Proteomes" id="UP000480178">
    <property type="component" value="Chromosome"/>
</dbReference>
<dbReference type="EMBL" id="CP048222">
    <property type="protein sequence ID" value="QHT68108.1"/>
    <property type="molecule type" value="Genomic_DNA"/>
</dbReference>
<dbReference type="AlphaFoldDB" id="A0A6C0GJ98"/>
<proteinExistence type="predicted"/>
<dbReference type="RefSeq" id="WP_162444127.1">
    <property type="nucleotide sequence ID" value="NZ_CP048222.1"/>
</dbReference>